<dbReference type="HOGENOM" id="CLU_1669681_0_0_1"/>
<evidence type="ECO:0000313" key="2">
    <source>
        <dbReference type="Proteomes" id="UP000002668"/>
    </source>
</evidence>
<dbReference type="GeneID" id="13292569"/>
<sequence length="158" mass="17388">MAPKQSHTASPISTLQNPDKRCNPCSRHFHPARLIIGDCHEPRSNSWSAEISTICHVDISWAMGNDLDVVSTSPTAARHALWIGAPSIPRSKFFLLAAFSPHEMAIPTLFPVSDVLPDDAVQISWAIVCDDLGGWGNIVSGHWQQTEWTQQPTLGRAR</sequence>
<reference evidence="2" key="1">
    <citation type="journal article" date="2011" name="Nat. Commun.">
        <title>Effector diversification within compartments of the Leptosphaeria maculans genome affected by Repeat-Induced Point mutations.</title>
        <authorList>
            <person name="Rouxel T."/>
            <person name="Grandaubert J."/>
            <person name="Hane J.K."/>
            <person name="Hoede C."/>
            <person name="van de Wouw A.P."/>
            <person name="Couloux A."/>
            <person name="Dominguez V."/>
            <person name="Anthouard V."/>
            <person name="Bally P."/>
            <person name="Bourras S."/>
            <person name="Cozijnsen A.J."/>
            <person name="Ciuffetti L.M."/>
            <person name="Degrave A."/>
            <person name="Dilmaghani A."/>
            <person name="Duret L."/>
            <person name="Fudal I."/>
            <person name="Goodwin S.B."/>
            <person name="Gout L."/>
            <person name="Glaser N."/>
            <person name="Linglin J."/>
            <person name="Kema G.H.J."/>
            <person name="Lapalu N."/>
            <person name="Lawrence C.B."/>
            <person name="May K."/>
            <person name="Meyer M."/>
            <person name="Ollivier B."/>
            <person name="Poulain J."/>
            <person name="Schoch C.L."/>
            <person name="Simon A."/>
            <person name="Spatafora J.W."/>
            <person name="Stachowiak A."/>
            <person name="Turgeon B.G."/>
            <person name="Tyler B.M."/>
            <person name="Vincent D."/>
            <person name="Weissenbach J."/>
            <person name="Amselem J."/>
            <person name="Quesneville H."/>
            <person name="Oliver R.P."/>
            <person name="Wincker P."/>
            <person name="Balesdent M.-H."/>
            <person name="Howlett B.J."/>
        </authorList>
    </citation>
    <scope>NUCLEOTIDE SEQUENCE [LARGE SCALE GENOMIC DNA]</scope>
    <source>
        <strain evidence="2">JN3 / isolate v23.1.3 / race Av1-4-5-6-7-8</strain>
    </source>
</reference>
<gene>
    <name evidence="1" type="ORF">LEMA_P059010.1</name>
</gene>
<evidence type="ECO:0000313" key="1">
    <source>
        <dbReference type="EMBL" id="CBX90867.1"/>
    </source>
</evidence>
<dbReference type="AlphaFoldDB" id="E4ZHN4"/>
<protein>
    <submittedName>
        <fullName evidence="1">Predicted protein</fullName>
    </submittedName>
</protein>
<dbReference type="InParanoid" id="E4ZHN4"/>
<proteinExistence type="predicted"/>
<dbReference type="RefSeq" id="XP_003834232.1">
    <property type="nucleotide sequence ID" value="XM_003834184.1"/>
</dbReference>
<name>E4ZHN4_LEPMJ</name>
<dbReference type="VEuPathDB" id="FungiDB:LEMA_P059010.1"/>
<organism evidence="2">
    <name type="scientific">Leptosphaeria maculans (strain JN3 / isolate v23.1.3 / race Av1-4-5-6-7-8)</name>
    <name type="common">Blackleg fungus</name>
    <name type="synonym">Phoma lingam</name>
    <dbReference type="NCBI Taxonomy" id="985895"/>
    <lineage>
        <taxon>Eukaryota</taxon>
        <taxon>Fungi</taxon>
        <taxon>Dikarya</taxon>
        <taxon>Ascomycota</taxon>
        <taxon>Pezizomycotina</taxon>
        <taxon>Dothideomycetes</taxon>
        <taxon>Pleosporomycetidae</taxon>
        <taxon>Pleosporales</taxon>
        <taxon>Pleosporineae</taxon>
        <taxon>Leptosphaeriaceae</taxon>
        <taxon>Plenodomus</taxon>
        <taxon>Plenodomus lingam/Leptosphaeria maculans species complex</taxon>
    </lineage>
</organism>
<dbReference type="EMBL" id="FP929065">
    <property type="protein sequence ID" value="CBX90867.1"/>
    <property type="molecule type" value="Genomic_DNA"/>
</dbReference>
<dbReference type="Proteomes" id="UP000002668">
    <property type="component" value="Genome"/>
</dbReference>
<accession>E4ZHN4</accession>
<keyword evidence="2" id="KW-1185">Reference proteome</keyword>